<keyword evidence="4 10" id="KW-1003">Cell membrane</keyword>
<evidence type="ECO:0000256" key="2">
    <source>
        <dbReference type="ARBA" id="ARBA00007783"/>
    </source>
</evidence>
<dbReference type="EMBL" id="PNQX01000001">
    <property type="protein sequence ID" value="PMQ21135.1"/>
    <property type="molecule type" value="Genomic_DNA"/>
</dbReference>
<dbReference type="GO" id="GO:0043190">
    <property type="term" value="C:ATP-binding cassette (ABC) transporter complex"/>
    <property type="evidence" value="ECO:0007669"/>
    <property type="project" value="InterPro"/>
</dbReference>
<keyword evidence="5" id="KW-0997">Cell inner membrane</keyword>
<evidence type="ECO:0000256" key="9">
    <source>
        <dbReference type="ARBA" id="ARBA00023251"/>
    </source>
</evidence>
<name>A0A2N7S4R1_9MICC</name>
<dbReference type="AlphaFoldDB" id="A0A2N7S4R1"/>
<dbReference type="Pfam" id="PF01061">
    <property type="entry name" value="ABC2_membrane"/>
    <property type="match status" value="1"/>
</dbReference>
<dbReference type="RefSeq" id="WP_102597779.1">
    <property type="nucleotide sequence ID" value="NZ_PNQX01000001.1"/>
</dbReference>
<dbReference type="PROSITE" id="PS51012">
    <property type="entry name" value="ABC_TM2"/>
    <property type="match status" value="1"/>
</dbReference>
<proteinExistence type="inferred from homology"/>
<dbReference type="GO" id="GO:0046677">
    <property type="term" value="P:response to antibiotic"/>
    <property type="evidence" value="ECO:0007669"/>
    <property type="project" value="UniProtKB-KW"/>
</dbReference>
<evidence type="ECO:0000256" key="10">
    <source>
        <dbReference type="RuleBase" id="RU361157"/>
    </source>
</evidence>
<comment type="subcellular location">
    <subcellularLocation>
        <location evidence="1">Cell inner membrane</location>
        <topology evidence="1">Multi-pass membrane protein</topology>
    </subcellularLocation>
    <subcellularLocation>
        <location evidence="10">Cell membrane</location>
        <topology evidence="10">Multi-pass membrane protein</topology>
    </subcellularLocation>
</comment>
<comment type="similarity">
    <text evidence="2 10">Belongs to the ABC-2 integral membrane protein family.</text>
</comment>
<feature type="domain" description="ABC transmembrane type-2" evidence="11">
    <location>
        <begin position="52"/>
        <end position="274"/>
    </location>
</feature>
<dbReference type="PIRSF" id="PIRSF006648">
    <property type="entry name" value="DrrB"/>
    <property type="match status" value="1"/>
</dbReference>
<dbReference type="InterPro" id="IPR000412">
    <property type="entry name" value="ABC_2_transport"/>
</dbReference>
<evidence type="ECO:0000256" key="5">
    <source>
        <dbReference type="ARBA" id="ARBA00022519"/>
    </source>
</evidence>
<gene>
    <name evidence="12" type="ORF">CIK84_06060</name>
</gene>
<feature type="transmembrane region" description="Helical" evidence="10">
    <location>
        <begin position="52"/>
        <end position="75"/>
    </location>
</feature>
<keyword evidence="9" id="KW-0046">Antibiotic resistance</keyword>
<organism evidence="12 13">
    <name type="scientific">Glutamicibacter arilaitensis</name>
    <dbReference type="NCBI Taxonomy" id="256701"/>
    <lineage>
        <taxon>Bacteria</taxon>
        <taxon>Bacillati</taxon>
        <taxon>Actinomycetota</taxon>
        <taxon>Actinomycetes</taxon>
        <taxon>Micrococcales</taxon>
        <taxon>Micrococcaceae</taxon>
        <taxon>Glutamicibacter</taxon>
    </lineage>
</organism>
<evidence type="ECO:0000256" key="6">
    <source>
        <dbReference type="ARBA" id="ARBA00022692"/>
    </source>
</evidence>
<keyword evidence="7 10" id="KW-1133">Transmembrane helix</keyword>
<evidence type="ECO:0000259" key="11">
    <source>
        <dbReference type="PROSITE" id="PS51012"/>
    </source>
</evidence>
<evidence type="ECO:0000256" key="1">
    <source>
        <dbReference type="ARBA" id="ARBA00004429"/>
    </source>
</evidence>
<reference evidence="12 13" key="1">
    <citation type="journal article" date="2017" name="Elife">
        <title>Extensive horizontal gene transfer in cheese-associated bacteria.</title>
        <authorList>
            <person name="Bonham K.S."/>
            <person name="Wolfe B.E."/>
            <person name="Dutton R.J."/>
        </authorList>
    </citation>
    <scope>NUCLEOTIDE SEQUENCE [LARGE SCALE GENOMIC DNA]</scope>
    <source>
        <strain evidence="12 13">JB182</strain>
    </source>
</reference>
<evidence type="ECO:0000256" key="8">
    <source>
        <dbReference type="ARBA" id="ARBA00023136"/>
    </source>
</evidence>
<keyword evidence="6 10" id="KW-0812">Transmembrane</keyword>
<feature type="transmembrane region" description="Helical" evidence="10">
    <location>
        <begin position="158"/>
        <end position="182"/>
    </location>
</feature>
<feature type="transmembrane region" description="Helical" evidence="10">
    <location>
        <begin position="87"/>
        <end position="110"/>
    </location>
</feature>
<keyword evidence="3 10" id="KW-0813">Transport</keyword>
<evidence type="ECO:0000256" key="4">
    <source>
        <dbReference type="ARBA" id="ARBA00022475"/>
    </source>
</evidence>
<dbReference type="InterPro" id="IPR013525">
    <property type="entry name" value="ABC2_TM"/>
</dbReference>
<keyword evidence="8 10" id="KW-0472">Membrane</keyword>
<feature type="transmembrane region" description="Helical" evidence="10">
    <location>
        <begin position="131"/>
        <end position="152"/>
    </location>
</feature>
<comment type="caution">
    <text evidence="12">The sequence shown here is derived from an EMBL/GenBank/DDBJ whole genome shotgun (WGS) entry which is preliminary data.</text>
</comment>
<protein>
    <recommendedName>
        <fullName evidence="10">Transport permease protein</fullName>
    </recommendedName>
</protein>
<evidence type="ECO:0000256" key="3">
    <source>
        <dbReference type="ARBA" id="ARBA00022448"/>
    </source>
</evidence>
<sequence length="282" mass="32137">MTVADEAEKYGLHRVGARPTLVNYLKETWQRREFIYELAKARVQSQNQRNRLGIVWIVLKPTFNALMYGFIFGILQGGSKGIDYPVFVVIGVFLFEFFSTSMTGGAKAITGNNALVQSLSFPRLALPLAQITQNVLTLMPMVVVMFIYALILGTTPKWSWLTIIPIIALFTVFNLGVALICARITVHVRDFTQILPLISRVLFYTSGVLFSAERLLSHWPWMIAIFDVHPVYQTLQLARGMIMNVSEYDSWAWWVLTAWAVVTLLVGLLYFWKAEERYGRAN</sequence>
<dbReference type="PANTHER" id="PTHR30413">
    <property type="entry name" value="INNER MEMBRANE TRANSPORT PERMEASE"/>
    <property type="match status" value="1"/>
</dbReference>
<accession>A0A2N7S4R1</accession>
<dbReference type="GO" id="GO:0015920">
    <property type="term" value="P:lipopolysaccharide transport"/>
    <property type="evidence" value="ECO:0007669"/>
    <property type="project" value="TreeGrafter"/>
</dbReference>
<dbReference type="GO" id="GO:0140359">
    <property type="term" value="F:ABC-type transporter activity"/>
    <property type="evidence" value="ECO:0007669"/>
    <property type="project" value="InterPro"/>
</dbReference>
<feature type="transmembrane region" description="Helical" evidence="10">
    <location>
        <begin position="251"/>
        <end position="272"/>
    </location>
</feature>
<feature type="transmembrane region" description="Helical" evidence="10">
    <location>
        <begin position="194"/>
        <end position="212"/>
    </location>
</feature>
<evidence type="ECO:0000256" key="7">
    <source>
        <dbReference type="ARBA" id="ARBA00022989"/>
    </source>
</evidence>
<evidence type="ECO:0000313" key="13">
    <source>
        <dbReference type="Proteomes" id="UP000235739"/>
    </source>
</evidence>
<evidence type="ECO:0000313" key="12">
    <source>
        <dbReference type="EMBL" id="PMQ21135.1"/>
    </source>
</evidence>
<dbReference type="Proteomes" id="UP000235739">
    <property type="component" value="Unassembled WGS sequence"/>
</dbReference>
<dbReference type="InterPro" id="IPR047817">
    <property type="entry name" value="ABC2_TM_bact-type"/>
</dbReference>
<dbReference type="PANTHER" id="PTHR30413:SF8">
    <property type="entry name" value="TRANSPORT PERMEASE PROTEIN"/>
    <property type="match status" value="1"/>
</dbReference>